<dbReference type="InterPro" id="IPR020843">
    <property type="entry name" value="ER"/>
</dbReference>
<name>A0A940Y639_9ACTN</name>
<dbReference type="AlphaFoldDB" id="A0A940Y639"/>
<evidence type="ECO:0000313" key="3">
    <source>
        <dbReference type="EMBL" id="MBQ0853215.1"/>
    </source>
</evidence>
<dbReference type="InterPro" id="IPR041694">
    <property type="entry name" value="ADH_N_2"/>
</dbReference>
<dbReference type="PANTHER" id="PTHR43205:SF7">
    <property type="entry name" value="PROSTAGLANDIN REDUCTASE 1"/>
    <property type="match status" value="1"/>
</dbReference>
<keyword evidence="1" id="KW-0560">Oxidoreductase</keyword>
<dbReference type="PANTHER" id="PTHR43205">
    <property type="entry name" value="PROSTAGLANDIN REDUCTASE"/>
    <property type="match status" value="1"/>
</dbReference>
<comment type="caution">
    <text evidence="3">The sequence shown here is derived from an EMBL/GenBank/DDBJ whole genome shotgun (WGS) entry which is preliminary data.</text>
</comment>
<dbReference type="Gene3D" id="3.40.50.720">
    <property type="entry name" value="NAD(P)-binding Rossmann-like Domain"/>
    <property type="match status" value="1"/>
</dbReference>
<dbReference type="InterPro" id="IPR013149">
    <property type="entry name" value="ADH-like_C"/>
</dbReference>
<accession>A0A940Y639</accession>
<dbReference type="EMBL" id="JAGPYQ010000001">
    <property type="protein sequence ID" value="MBQ0853215.1"/>
    <property type="molecule type" value="Genomic_DNA"/>
</dbReference>
<dbReference type="GO" id="GO:0016628">
    <property type="term" value="F:oxidoreductase activity, acting on the CH-CH group of donors, NAD or NADP as acceptor"/>
    <property type="evidence" value="ECO:0007669"/>
    <property type="project" value="InterPro"/>
</dbReference>
<dbReference type="Proteomes" id="UP000677413">
    <property type="component" value="Unassembled WGS sequence"/>
</dbReference>
<gene>
    <name evidence="3" type="ORF">J8N05_34180</name>
</gene>
<dbReference type="CDD" id="cd05288">
    <property type="entry name" value="PGDH"/>
    <property type="match status" value="1"/>
</dbReference>
<dbReference type="InterPro" id="IPR045010">
    <property type="entry name" value="MDR_fam"/>
</dbReference>
<organism evidence="3 4">
    <name type="scientific">Streptomyces liliiviolaceus</name>
    <dbReference type="NCBI Taxonomy" id="2823109"/>
    <lineage>
        <taxon>Bacteria</taxon>
        <taxon>Bacillati</taxon>
        <taxon>Actinomycetota</taxon>
        <taxon>Actinomycetes</taxon>
        <taxon>Kitasatosporales</taxon>
        <taxon>Streptomycetaceae</taxon>
        <taxon>Streptomyces</taxon>
    </lineage>
</organism>
<dbReference type="SMART" id="SM00829">
    <property type="entry name" value="PKS_ER"/>
    <property type="match status" value="1"/>
</dbReference>
<dbReference type="InterPro" id="IPR036291">
    <property type="entry name" value="NAD(P)-bd_dom_sf"/>
</dbReference>
<dbReference type="SUPFAM" id="SSF51735">
    <property type="entry name" value="NAD(P)-binding Rossmann-fold domains"/>
    <property type="match status" value="1"/>
</dbReference>
<protein>
    <submittedName>
        <fullName evidence="3">NADP-dependent oxidoreductase</fullName>
    </submittedName>
</protein>
<feature type="domain" description="Enoyl reductase (ER)" evidence="2">
    <location>
        <begin position="33"/>
        <end position="342"/>
    </location>
</feature>
<dbReference type="Pfam" id="PF16884">
    <property type="entry name" value="ADH_N_2"/>
    <property type="match status" value="1"/>
</dbReference>
<dbReference type="FunFam" id="3.40.50.720:FF:000121">
    <property type="entry name" value="Prostaglandin reductase 2"/>
    <property type="match status" value="1"/>
</dbReference>
<dbReference type="InterPro" id="IPR011032">
    <property type="entry name" value="GroES-like_sf"/>
</dbReference>
<evidence type="ECO:0000259" key="2">
    <source>
        <dbReference type="SMART" id="SM00829"/>
    </source>
</evidence>
<dbReference type="RefSeq" id="WP_210889595.1">
    <property type="nucleotide sequence ID" value="NZ_JAGPYQ010000001.1"/>
</dbReference>
<sequence length="345" mass="37021">MTTPVTTPVTVPPTGTTDVALTVQQTARPTGFPVPDHFRFVESAVPEPAPGTALVENLYWSVDPYHREMMDGDFELDAPLEGRTLGRVVASRDPALREGEIVFHRRGWRTHSVVRPAETRRLPHHDGVPLSAHLSLFGGTGLTAYVGLTRIARLREGDDVFVSAAAGGVGTATGRLARLLGAGRLVGSAGSAAKVAYLKEQVGYDEAFDYHEGPVAGQLAKAAPDGIDLFVDNVGGEHLGAAIGALRRRGRVVRIGTVGQYNTPDAPPVLFDHADVVEKSLRIEGFLVSDHRDVQEELYAFAVPHLLGGRLALDETVVDGFERIVEAFLSMLRGGNTGKMIIRKA</sequence>
<keyword evidence="4" id="KW-1185">Reference proteome</keyword>
<evidence type="ECO:0000313" key="4">
    <source>
        <dbReference type="Proteomes" id="UP000677413"/>
    </source>
</evidence>
<reference evidence="3 4" key="1">
    <citation type="submission" date="2021-04" db="EMBL/GenBank/DDBJ databases">
        <authorList>
            <person name="Tang X."/>
            <person name="Zhou X."/>
            <person name="Chen X."/>
            <person name="Cernava T."/>
            <person name="Zhang C."/>
        </authorList>
    </citation>
    <scope>NUCLEOTIDE SEQUENCE [LARGE SCALE GENOMIC DNA]</scope>
    <source>
        <strain evidence="3 4">BH-SS-21</strain>
    </source>
</reference>
<dbReference type="SUPFAM" id="SSF50129">
    <property type="entry name" value="GroES-like"/>
    <property type="match status" value="1"/>
</dbReference>
<dbReference type="Pfam" id="PF00107">
    <property type="entry name" value="ADH_zinc_N"/>
    <property type="match status" value="1"/>
</dbReference>
<proteinExistence type="predicted"/>
<evidence type="ECO:0000256" key="1">
    <source>
        <dbReference type="ARBA" id="ARBA00023002"/>
    </source>
</evidence>
<dbReference type="Gene3D" id="3.90.180.10">
    <property type="entry name" value="Medium-chain alcohol dehydrogenases, catalytic domain"/>
    <property type="match status" value="1"/>
</dbReference>